<keyword evidence="1" id="KW-1133">Transmembrane helix</keyword>
<feature type="transmembrane region" description="Helical" evidence="1">
    <location>
        <begin position="48"/>
        <end position="69"/>
    </location>
</feature>
<dbReference type="RefSeq" id="WP_138985989.1">
    <property type="nucleotide sequence ID" value="NZ_CP043869.1"/>
</dbReference>
<dbReference type="EMBL" id="CP043869">
    <property type="protein sequence ID" value="QEQ95287.1"/>
    <property type="molecule type" value="Genomic_DNA"/>
</dbReference>
<reference evidence="2 3" key="1">
    <citation type="journal article" date="2019" name="Biochem. Eng. J.">
        <title>Metabolic engineering of the marine bacteria Neptunomonas concharum for the production of acetoin and meso-2,3-butanediol from acetate.</title>
        <authorList>
            <person name="Li W."/>
            <person name="Pu N."/>
            <person name="Liu C.-X."/>
            <person name="Yuan Q.-P."/>
            <person name="Li Z.-J."/>
        </authorList>
    </citation>
    <scope>NUCLEOTIDE SEQUENCE [LARGE SCALE GENOMIC DNA]</scope>
    <source>
        <strain evidence="2 3">JCM17730</strain>
    </source>
</reference>
<dbReference type="AlphaFoldDB" id="A0A5P1R6I5"/>
<feature type="transmembrane region" description="Helical" evidence="1">
    <location>
        <begin position="20"/>
        <end position="36"/>
    </location>
</feature>
<keyword evidence="1" id="KW-0472">Membrane</keyword>
<accession>A0A5P1R6I5</accession>
<feature type="transmembrane region" description="Helical" evidence="1">
    <location>
        <begin position="128"/>
        <end position="147"/>
    </location>
</feature>
<sequence>MSKKAESTRSKKPHSIQSTFFAVIAGLASGSYLKGIEYFDGLIGQNPLTLLILAVSSGLLFNYFPMNYWKKSVIKKGKENGLDSAPHLSPSLPFTLIRVTFGIIAVLSMHSYTADAKLFDEAFGHTSLTFGIALITAITSLFVFPVLDIYMRHQNLKASILGGLK</sequence>
<feature type="transmembrane region" description="Helical" evidence="1">
    <location>
        <begin position="90"/>
        <end position="108"/>
    </location>
</feature>
<dbReference type="Proteomes" id="UP000324760">
    <property type="component" value="Chromosome"/>
</dbReference>
<keyword evidence="3" id="KW-1185">Reference proteome</keyword>
<evidence type="ECO:0000313" key="3">
    <source>
        <dbReference type="Proteomes" id="UP000324760"/>
    </source>
</evidence>
<protein>
    <submittedName>
        <fullName evidence="2">Uncharacterized protein</fullName>
    </submittedName>
</protein>
<gene>
    <name evidence="2" type="ORF">F0U83_00425</name>
</gene>
<dbReference type="KEGG" id="ncu:F0U83_00425"/>
<name>A0A5P1R6I5_9GAMM</name>
<organism evidence="2 3">
    <name type="scientific">Neptunomonas concharum</name>
    <dbReference type="NCBI Taxonomy" id="1031538"/>
    <lineage>
        <taxon>Bacteria</taxon>
        <taxon>Pseudomonadati</taxon>
        <taxon>Pseudomonadota</taxon>
        <taxon>Gammaproteobacteria</taxon>
        <taxon>Oceanospirillales</taxon>
        <taxon>Oceanospirillaceae</taxon>
        <taxon>Neptunomonas</taxon>
    </lineage>
</organism>
<proteinExistence type="predicted"/>
<evidence type="ECO:0000256" key="1">
    <source>
        <dbReference type="SAM" id="Phobius"/>
    </source>
</evidence>
<keyword evidence="1" id="KW-0812">Transmembrane</keyword>
<evidence type="ECO:0000313" key="2">
    <source>
        <dbReference type="EMBL" id="QEQ95287.1"/>
    </source>
</evidence>